<name>A0ABY4NE65_9BURK</name>
<protein>
    <submittedName>
        <fullName evidence="1">Uncharacterized protein</fullName>
    </submittedName>
</protein>
<sequence length="49" mass="4849">MTLIDQGPRSTPSASAASFVDGLLAAVAHSGDILAPLLGRLCTQAVLAA</sequence>
<evidence type="ECO:0000313" key="1">
    <source>
        <dbReference type="EMBL" id="UQN35310.1"/>
    </source>
</evidence>
<gene>
    <name evidence="1" type="ORF">MTR80_13540</name>
</gene>
<proteinExistence type="predicted"/>
<dbReference type="RefSeq" id="WP_249460048.1">
    <property type="nucleotide sequence ID" value="NZ_CP094619.1"/>
</dbReference>
<keyword evidence="2" id="KW-1185">Reference proteome</keyword>
<organism evidence="1 2">
    <name type="scientific">Alcaligenes aquatilis</name>
    <dbReference type="NCBI Taxonomy" id="323284"/>
    <lineage>
        <taxon>Bacteria</taxon>
        <taxon>Pseudomonadati</taxon>
        <taxon>Pseudomonadota</taxon>
        <taxon>Betaproteobacteria</taxon>
        <taxon>Burkholderiales</taxon>
        <taxon>Alcaligenaceae</taxon>
        <taxon>Alcaligenes</taxon>
    </lineage>
</organism>
<accession>A0ABY4NE65</accession>
<evidence type="ECO:0000313" key="2">
    <source>
        <dbReference type="Proteomes" id="UP000831759"/>
    </source>
</evidence>
<reference evidence="1 2" key="1">
    <citation type="journal article" date="2022" name="Int. J. Syst. Evol. Microbiol.">
        <title>Characterization of Alcaligenes aquatilis as a novel member of heterotrophic nitrifier-aerobic denitrifier and its performance in treating piggery wastewater.</title>
        <authorList>
            <person name="Cao X."/>
            <person name="Zhao B."/>
            <person name="Wu Y."/>
            <person name="Huang J."/>
            <person name="Wang H."/>
            <person name="Sun X."/>
            <person name="Li S."/>
        </authorList>
    </citation>
    <scope>NUCLEOTIDE SEQUENCE [LARGE SCALE GENOMIC DNA]</scope>
    <source>
        <strain evidence="1 2">AS1</strain>
    </source>
</reference>
<dbReference type="Proteomes" id="UP000831759">
    <property type="component" value="Chromosome"/>
</dbReference>
<dbReference type="EMBL" id="CP094619">
    <property type="protein sequence ID" value="UQN35310.1"/>
    <property type="molecule type" value="Genomic_DNA"/>
</dbReference>
<dbReference type="GeneID" id="96869978"/>